<keyword evidence="5" id="KW-1185">Reference proteome</keyword>
<dbReference type="PANTHER" id="PTHR28524">
    <property type="entry name" value="SUCCINATE DEHYDROGENASE ASSEMBLY FACTOR 4, MITOCHONDRIAL"/>
    <property type="match status" value="1"/>
</dbReference>
<gene>
    <name evidence="4" type="ORF">WJX74_005294</name>
</gene>
<name>A0AAW1QWS7_9CHLO</name>
<evidence type="ECO:0000256" key="1">
    <source>
        <dbReference type="ARBA" id="ARBA00005701"/>
    </source>
</evidence>
<evidence type="ECO:0000313" key="4">
    <source>
        <dbReference type="EMBL" id="KAK9825542.1"/>
    </source>
</evidence>
<comment type="similarity">
    <text evidence="1">Belongs to the SDHAF4 family.</text>
</comment>
<dbReference type="GO" id="GO:0034553">
    <property type="term" value="P:mitochondrial respiratory chain complex II assembly"/>
    <property type="evidence" value="ECO:0007669"/>
    <property type="project" value="TreeGrafter"/>
</dbReference>
<feature type="region of interest" description="Disordered" evidence="3">
    <location>
        <begin position="68"/>
        <end position="131"/>
    </location>
</feature>
<sequence>MLGAGRLRFVILVTRASQNVRSVPATQNGVAVRPFASGNDSSGIKPDSFLKKLQQIGLRELTEITSKYEGLRTDVRSKEEKEAEEAAEEDEADSDLNKSTGERGGPRGPEPTRYGDWSKGGRAVNSSPMFA</sequence>
<dbReference type="PANTHER" id="PTHR28524:SF3">
    <property type="entry name" value="SUCCINATE DEHYDROGENASE ASSEMBLY FACTOR 4, MITOCHONDRIAL"/>
    <property type="match status" value="1"/>
</dbReference>
<organism evidence="4 5">
    <name type="scientific">Apatococcus lobatus</name>
    <dbReference type="NCBI Taxonomy" id="904363"/>
    <lineage>
        <taxon>Eukaryota</taxon>
        <taxon>Viridiplantae</taxon>
        <taxon>Chlorophyta</taxon>
        <taxon>core chlorophytes</taxon>
        <taxon>Trebouxiophyceae</taxon>
        <taxon>Chlorellales</taxon>
        <taxon>Chlorellaceae</taxon>
        <taxon>Apatococcus</taxon>
    </lineage>
</organism>
<dbReference type="GO" id="GO:0005739">
    <property type="term" value="C:mitochondrion"/>
    <property type="evidence" value="ECO:0007669"/>
    <property type="project" value="TreeGrafter"/>
</dbReference>
<proteinExistence type="inferred from homology"/>
<protein>
    <recommendedName>
        <fullName evidence="2">Succinate dehydrogenase assembly factor 4, mitochondrial</fullName>
    </recommendedName>
</protein>
<dbReference type="AlphaFoldDB" id="A0AAW1QWS7"/>
<evidence type="ECO:0000256" key="3">
    <source>
        <dbReference type="SAM" id="MobiDB-lite"/>
    </source>
</evidence>
<dbReference type="Proteomes" id="UP001438707">
    <property type="component" value="Unassembled WGS sequence"/>
</dbReference>
<feature type="compositionally biased region" description="Basic and acidic residues" evidence="3">
    <location>
        <begin position="69"/>
        <end position="81"/>
    </location>
</feature>
<reference evidence="4 5" key="1">
    <citation type="journal article" date="2024" name="Nat. Commun.">
        <title>Phylogenomics reveals the evolutionary origins of lichenization in chlorophyte algae.</title>
        <authorList>
            <person name="Puginier C."/>
            <person name="Libourel C."/>
            <person name="Otte J."/>
            <person name="Skaloud P."/>
            <person name="Haon M."/>
            <person name="Grisel S."/>
            <person name="Petersen M."/>
            <person name="Berrin J.G."/>
            <person name="Delaux P.M."/>
            <person name="Dal Grande F."/>
            <person name="Keller J."/>
        </authorList>
    </citation>
    <scope>NUCLEOTIDE SEQUENCE [LARGE SCALE GENOMIC DNA]</scope>
    <source>
        <strain evidence="4 5">SAG 2145</strain>
    </source>
</reference>
<accession>A0AAW1QWS7</accession>
<evidence type="ECO:0000313" key="5">
    <source>
        <dbReference type="Proteomes" id="UP001438707"/>
    </source>
</evidence>
<evidence type="ECO:0000256" key="2">
    <source>
        <dbReference type="ARBA" id="ARBA00022170"/>
    </source>
</evidence>
<feature type="compositionally biased region" description="Acidic residues" evidence="3">
    <location>
        <begin position="82"/>
        <end position="94"/>
    </location>
</feature>
<comment type="caution">
    <text evidence="4">The sequence shown here is derived from an EMBL/GenBank/DDBJ whole genome shotgun (WGS) entry which is preliminary data.</text>
</comment>
<dbReference type="EMBL" id="JALJOS010000024">
    <property type="protein sequence ID" value="KAK9825542.1"/>
    <property type="molecule type" value="Genomic_DNA"/>
</dbReference>
<dbReference type="Pfam" id="PF07896">
    <property type="entry name" value="DUF1674"/>
    <property type="match status" value="1"/>
</dbReference>
<dbReference type="InterPro" id="IPR012875">
    <property type="entry name" value="SDHF4"/>
</dbReference>